<gene>
    <name evidence="3" type="ORF">HYG85_04770</name>
</gene>
<keyword evidence="4" id="KW-1185">Reference proteome</keyword>
<dbReference type="AlphaFoldDB" id="A0A8J8M8T6"/>
<name>A0A8J8M8T6_9FIRM</name>
<keyword evidence="1" id="KW-0238">DNA-binding</keyword>
<dbReference type="Pfam" id="PF01381">
    <property type="entry name" value="HTH_3"/>
    <property type="match status" value="1"/>
</dbReference>
<dbReference type="Proteomes" id="UP000677305">
    <property type="component" value="Chromosome"/>
</dbReference>
<organism evidence="3 4">
    <name type="scientific">Vallitalea guaymasensis</name>
    <dbReference type="NCBI Taxonomy" id="1185412"/>
    <lineage>
        <taxon>Bacteria</taxon>
        <taxon>Bacillati</taxon>
        <taxon>Bacillota</taxon>
        <taxon>Clostridia</taxon>
        <taxon>Lachnospirales</taxon>
        <taxon>Vallitaleaceae</taxon>
        <taxon>Vallitalea</taxon>
    </lineage>
</organism>
<dbReference type="PANTHER" id="PTHR46558">
    <property type="entry name" value="TRACRIPTIONAL REGULATORY PROTEIN-RELATED-RELATED"/>
    <property type="match status" value="1"/>
</dbReference>
<dbReference type="InterPro" id="IPR001387">
    <property type="entry name" value="Cro/C1-type_HTH"/>
</dbReference>
<dbReference type="SMART" id="SM00530">
    <property type="entry name" value="HTH_XRE"/>
    <property type="match status" value="1"/>
</dbReference>
<evidence type="ECO:0000313" key="4">
    <source>
        <dbReference type="Proteomes" id="UP000677305"/>
    </source>
</evidence>
<accession>A0A8J8M8T6</accession>
<dbReference type="KEGG" id="vgu:HYG85_04770"/>
<dbReference type="EMBL" id="CP058561">
    <property type="protein sequence ID" value="QUH28265.1"/>
    <property type="molecule type" value="Genomic_DNA"/>
</dbReference>
<dbReference type="SUPFAM" id="SSF47413">
    <property type="entry name" value="lambda repressor-like DNA-binding domains"/>
    <property type="match status" value="1"/>
</dbReference>
<dbReference type="OrthoDB" id="1786861at2"/>
<dbReference type="PANTHER" id="PTHR46558:SF11">
    <property type="entry name" value="HTH-TYPE TRANSCRIPTIONAL REGULATOR XRE"/>
    <property type="match status" value="1"/>
</dbReference>
<evidence type="ECO:0000259" key="2">
    <source>
        <dbReference type="PROSITE" id="PS50943"/>
    </source>
</evidence>
<sequence>MPNFSNRLRLLRKQKGMKQQELGDIVGKTKNNISQYERNARQADDDTKMQFAKFFNVSMDYLMGLTDDPTPISELSHFVDVDKELHRFINNVENLDGLRFGNKPMLDRTKLIISKSLKHTNDLALDSIKNIKNNKQ</sequence>
<proteinExistence type="predicted"/>
<dbReference type="CDD" id="cd00093">
    <property type="entry name" value="HTH_XRE"/>
    <property type="match status" value="1"/>
</dbReference>
<dbReference type="RefSeq" id="WP_113671887.1">
    <property type="nucleotide sequence ID" value="NZ_CAJXUH010000008.1"/>
</dbReference>
<protein>
    <submittedName>
        <fullName evidence="3">Helix-turn-helix transcriptional regulator</fullName>
    </submittedName>
</protein>
<dbReference type="GO" id="GO:0003677">
    <property type="term" value="F:DNA binding"/>
    <property type="evidence" value="ECO:0007669"/>
    <property type="project" value="UniProtKB-KW"/>
</dbReference>
<feature type="domain" description="HTH cro/C1-type" evidence="2">
    <location>
        <begin position="8"/>
        <end position="62"/>
    </location>
</feature>
<evidence type="ECO:0000313" key="3">
    <source>
        <dbReference type="EMBL" id="QUH28265.1"/>
    </source>
</evidence>
<evidence type="ECO:0000256" key="1">
    <source>
        <dbReference type="ARBA" id="ARBA00023125"/>
    </source>
</evidence>
<reference evidence="3 4" key="1">
    <citation type="submission" date="2020-07" db="EMBL/GenBank/DDBJ databases">
        <title>Vallitalea guaymasensis genome.</title>
        <authorList>
            <person name="Postec A."/>
        </authorList>
    </citation>
    <scope>NUCLEOTIDE SEQUENCE [LARGE SCALE GENOMIC DNA]</scope>
    <source>
        <strain evidence="3 4">Ra1766G1</strain>
    </source>
</reference>
<dbReference type="Gene3D" id="1.10.260.40">
    <property type="entry name" value="lambda repressor-like DNA-binding domains"/>
    <property type="match status" value="1"/>
</dbReference>
<dbReference type="PROSITE" id="PS50943">
    <property type="entry name" value="HTH_CROC1"/>
    <property type="match status" value="1"/>
</dbReference>
<dbReference type="InterPro" id="IPR010982">
    <property type="entry name" value="Lambda_DNA-bd_dom_sf"/>
</dbReference>